<evidence type="ECO:0000256" key="1">
    <source>
        <dbReference type="SAM" id="MobiDB-lite"/>
    </source>
</evidence>
<feature type="domain" description="Putative plant transposon protein" evidence="2">
    <location>
        <begin position="57"/>
        <end position="236"/>
    </location>
</feature>
<comment type="caution">
    <text evidence="3">The sequence shown here is derived from an EMBL/GenBank/DDBJ whole genome shotgun (WGS) entry which is preliminary data.</text>
</comment>
<evidence type="ECO:0000259" key="2">
    <source>
        <dbReference type="Pfam" id="PF20167"/>
    </source>
</evidence>
<dbReference type="InterPro" id="IPR046796">
    <property type="entry name" value="Transposase_32_dom"/>
</dbReference>
<protein>
    <recommendedName>
        <fullName evidence="2">Putative plant transposon protein domain-containing protein</fullName>
    </recommendedName>
</protein>
<keyword evidence="4" id="KW-1185">Reference proteome</keyword>
<evidence type="ECO:0000313" key="4">
    <source>
        <dbReference type="Proteomes" id="UP000652761"/>
    </source>
</evidence>
<proteinExistence type="predicted"/>
<evidence type="ECO:0000313" key="3">
    <source>
        <dbReference type="EMBL" id="MQM20533.1"/>
    </source>
</evidence>
<reference evidence="3" key="1">
    <citation type="submission" date="2017-07" db="EMBL/GenBank/DDBJ databases">
        <title>Taro Niue Genome Assembly and Annotation.</title>
        <authorList>
            <person name="Atibalentja N."/>
            <person name="Keating K."/>
            <person name="Fields C.J."/>
        </authorList>
    </citation>
    <scope>NUCLEOTIDE SEQUENCE</scope>
    <source>
        <strain evidence="3">Niue_2</strain>
        <tissue evidence="3">Leaf</tissue>
    </source>
</reference>
<feature type="compositionally biased region" description="Low complexity" evidence="1">
    <location>
        <begin position="600"/>
        <end position="611"/>
    </location>
</feature>
<accession>A0A843XMY4</accession>
<dbReference type="Proteomes" id="UP000652761">
    <property type="component" value="Unassembled WGS sequence"/>
</dbReference>
<feature type="region of interest" description="Disordered" evidence="1">
    <location>
        <begin position="559"/>
        <end position="651"/>
    </location>
</feature>
<organism evidence="3 4">
    <name type="scientific">Colocasia esculenta</name>
    <name type="common">Wild taro</name>
    <name type="synonym">Arum esculentum</name>
    <dbReference type="NCBI Taxonomy" id="4460"/>
    <lineage>
        <taxon>Eukaryota</taxon>
        <taxon>Viridiplantae</taxon>
        <taxon>Streptophyta</taxon>
        <taxon>Embryophyta</taxon>
        <taxon>Tracheophyta</taxon>
        <taxon>Spermatophyta</taxon>
        <taxon>Magnoliopsida</taxon>
        <taxon>Liliopsida</taxon>
        <taxon>Araceae</taxon>
        <taxon>Aroideae</taxon>
        <taxon>Colocasieae</taxon>
        <taxon>Colocasia</taxon>
    </lineage>
</organism>
<dbReference type="Pfam" id="PF20167">
    <property type="entry name" value="Transposase_32"/>
    <property type="match status" value="1"/>
</dbReference>
<feature type="compositionally biased region" description="Low complexity" evidence="1">
    <location>
        <begin position="622"/>
        <end position="647"/>
    </location>
</feature>
<feature type="compositionally biased region" description="Low complexity" evidence="1">
    <location>
        <begin position="521"/>
        <end position="536"/>
    </location>
</feature>
<dbReference type="AlphaFoldDB" id="A0A843XMY4"/>
<dbReference type="EMBL" id="NMUH01009918">
    <property type="protein sequence ID" value="MQM20533.1"/>
    <property type="molecule type" value="Genomic_DNA"/>
</dbReference>
<feature type="compositionally biased region" description="Pro residues" evidence="1">
    <location>
        <begin position="568"/>
        <end position="599"/>
    </location>
</feature>
<sequence>MAISGVSGTVGGYGAAFLTAEQQERFASVKTKLCGHKAVDVVDLEKNVMHSIVAAMERLKWTKMATLSEVSYPDLVKAFYVCLKSEEDGSLTSMVKGTQILISYSVLESLFGVSTYGHSGVHTVDVQAKGLGIVGPEFKLKDGKIDINQLNAFNRLLHFIVCQILVPRSAIFSTCTKADSDLMFWAIQNQSINMAEVIIERMKVTNAQVWDKKSKLNVSLPYAYWLTKIFQHFGVNLNMAVSEKMGQAIRIENIPQEFIEPVEQIAEVATPTSVVGSILRSVLDSITSTQGEPERVAEEVGSKAVASGHIEDVVMEDAPSQGEQRLESEVVAASHHEDVLMEDAPIEVEHSVNLETSQGEHTGSVPIDNQFQERIVESASDEEANVDNVEPIARAINKGKEVAYEIPLLTRKPHKRLKRKQLKINLKPLIDRMDEQGKILCSVQSNIASIFLSQSTSAKEMGMVRNAVRWVRSELISIKESVVALIDLVRAQVIHAPPAPSTAEHVGSQGPSGPKIVEEVAASGSAEAVESGPAEVLSGPPGPVESEAVPIRAEEQAVAPEPLASSPLPTPAPPSPPSSSKAPPAPPTFKQPISSPTPFPSQSSSSPVSSTPIPPPPPSFEVPPASSSAGASSSSPSSFEPSDVPPSTTHSFLHPPTPSFITIIPECAQIDALFLRDINDEFEVAILRSIIKLADLNASQAKIIKPPVSAGDFLDMNSIHLVRNPFAISVERYKVVKRRPAVAGCVSVLEGDCTLG</sequence>
<feature type="compositionally biased region" description="Pro residues" evidence="1">
    <location>
        <begin position="612"/>
        <end position="621"/>
    </location>
</feature>
<name>A0A843XMY4_COLES</name>
<feature type="region of interest" description="Disordered" evidence="1">
    <location>
        <begin position="521"/>
        <end position="546"/>
    </location>
</feature>
<gene>
    <name evidence="3" type="ORF">Taro_053555</name>
</gene>